<gene>
    <name evidence="5" type="ORF">KP004_01925</name>
</gene>
<feature type="domain" description="DUF7840" evidence="3">
    <location>
        <begin position="411"/>
        <end position="634"/>
    </location>
</feature>
<dbReference type="InterPro" id="IPR025178">
    <property type="entry name" value="Lnb_N"/>
</dbReference>
<keyword evidence="1" id="KW-0732">Signal</keyword>
<sequence>MNLSLLCRTLCLLLLLTVTRPALPAAAADLAYRDQLIKEAQVKRLWEERPWQILLHYKKPLTGGTISRISDPNFFLSPAGRTDPAAELAATLSAFFQQDAPDGEHPICRFPARLAWLSEELSIDPARLPVPACSELQEQIRTIDARSAVLVFPVGHINSPASMFGHTLIRIDGPSKSNLISYAVNYAADANDANGFLYAFKGLTGLYKGYYSLMPYYQKVKEYSDLEHRDMWEYRLKLSKEEVDKMLLHALELQRIASDYYFLDENCSYNLLFLIEAARPALHLSDRTGLLVHPTNTIEIAQQSGILEAAVYRPSQGARIVRIASLLGEDGQLAALELAQGKRPPKSIEAEPFSEQEKREVLDLAAELVQLRLARKELEQDAYSKLYLKILAERSVLGAGSETAYAVAPPAPPDAGHHTSKIGLGGGVRRGEWYAGVHLQPEFHSLLDPDQGYLKGAQIKFFDTLVDYVPETGRPRLRNLHLLDILSTAPRDRFFKPYSWKVAAGWDTEVMKDGRDSLLFRLNSGGGVARRSPFGGILYGFAEVAVEGGRHLRGTVAAAPGVSLGALEQATDWWKVNLEGSAFFYVVGDDRISVKASLAQNFRLAQQQSLSLNLSLADVSGHTVSEQSLFWNCYF</sequence>
<organism evidence="5 6">
    <name type="scientific">Geomonas oryzisoli</name>
    <dbReference type="NCBI Taxonomy" id="2847992"/>
    <lineage>
        <taxon>Bacteria</taxon>
        <taxon>Pseudomonadati</taxon>
        <taxon>Thermodesulfobacteriota</taxon>
        <taxon>Desulfuromonadia</taxon>
        <taxon>Geobacterales</taxon>
        <taxon>Geobacteraceae</taxon>
        <taxon>Geomonas</taxon>
    </lineage>
</organism>
<feature type="chain" id="PRO_5045659475" evidence="1">
    <location>
        <begin position="28"/>
        <end position="635"/>
    </location>
</feature>
<evidence type="ECO:0000259" key="4">
    <source>
        <dbReference type="Pfam" id="PF25225"/>
    </source>
</evidence>
<dbReference type="EMBL" id="CP076723">
    <property type="protein sequence ID" value="QWV95612.1"/>
    <property type="molecule type" value="Genomic_DNA"/>
</dbReference>
<accession>A0ABX8JDS8</accession>
<protein>
    <submittedName>
        <fullName evidence="5">DUF4105 domain-containing protein</fullName>
    </submittedName>
</protein>
<evidence type="ECO:0000259" key="3">
    <source>
        <dbReference type="Pfam" id="PF25222"/>
    </source>
</evidence>
<name>A0ABX8JDS8_9BACT</name>
<dbReference type="Proteomes" id="UP000683557">
    <property type="component" value="Chromosome"/>
</dbReference>
<feature type="signal peptide" evidence="1">
    <location>
        <begin position="1"/>
        <end position="27"/>
    </location>
</feature>
<evidence type="ECO:0000259" key="2">
    <source>
        <dbReference type="Pfam" id="PF13387"/>
    </source>
</evidence>
<proteinExistence type="predicted"/>
<evidence type="ECO:0000313" key="6">
    <source>
        <dbReference type="Proteomes" id="UP000683557"/>
    </source>
</evidence>
<keyword evidence="6" id="KW-1185">Reference proteome</keyword>
<evidence type="ECO:0000313" key="5">
    <source>
        <dbReference type="EMBL" id="QWV95612.1"/>
    </source>
</evidence>
<dbReference type="Pfam" id="PF13387">
    <property type="entry name" value="Lnb_N"/>
    <property type="match status" value="1"/>
</dbReference>
<feature type="domain" description="DUF7843" evidence="4">
    <location>
        <begin position="44"/>
        <end position="119"/>
    </location>
</feature>
<dbReference type="Pfam" id="PF25222">
    <property type="entry name" value="DUF7840"/>
    <property type="match status" value="1"/>
</dbReference>
<evidence type="ECO:0000256" key="1">
    <source>
        <dbReference type="SAM" id="SignalP"/>
    </source>
</evidence>
<dbReference type="Pfam" id="PF25225">
    <property type="entry name" value="DUF7843"/>
    <property type="match status" value="1"/>
</dbReference>
<feature type="domain" description="Lnb N-terminal periplasmic" evidence="2">
    <location>
        <begin position="138"/>
        <end position="300"/>
    </location>
</feature>
<dbReference type="InterPro" id="IPR057165">
    <property type="entry name" value="DUF7843"/>
</dbReference>
<reference evidence="5 6" key="1">
    <citation type="submission" date="2021-06" db="EMBL/GenBank/DDBJ databases">
        <title>Gemonas diversity in paddy soil.</title>
        <authorList>
            <person name="Liu G."/>
        </authorList>
    </citation>
    <scope>NUCLEOTIDE SEQUENCE [LARGE SCALE GENOMIC DNA]</scope>
    <source>
        <strain evidence="5 6">RG10</strain>
    </source>
</reference>
<dbReference type="InterPro" id="IPR057162">
    <property type="entry name" value="DUF7840"/>
</dbReference>